<accession>A0ABT5SKZ0</accession>
<feature type="transmembrane region" description="Helical" evidence="7">
    <location>
        <begin position="359"/>
        <end position="392"/>
    </location>
</feature>
<protein>
    <submittedName>
        <fullName evidence="8">Oligosaccharide flippase family protein</fullName>
    </submittedName>
</protein>
<evidence type="ECO:0000256" key="5">
    <source>
        <dbReference type="ARBA" id="ARBA00022989"/>
    </source>
</evidence>
<feature type="transmembrane region" description="Helical" evidence="7">
    <location>
        <begin position="107"/>
        <end position="125"/>
    </location>
</feature>
<proteinExistence type="inferred from homology"/>
<evidence type="ECO:0000256" key="6">
    <source>
        <dbReference type="ARBA" id="ARBA00023136"/>
    </source>
</evidence>
<dbReference type="EMBL" id="JAQZCI010000005">
    <property type="protein sequence ID" value="MDD7963507.1"/>
    <property type="molecule type" value="Genomic_DNA"/>
</dbReference>
<gene>
    <name evidence="8" type="ORF">PUW80_14215</name>
</gene>
<feature type="transmembrane region" description="Helical" evidence="7">
    <location>
        <begin position="173"/>
        <end position="190"/>
    </location>
</feature>
<evidence type="ECO:0000313" key="9">
    <source>
        <dbReference type="Proteomes" id="UP001218170"/>
    </source>
</evidence>
<feature type="transmembrane region" description="Helical" evidence="7">
    <location>
        <begin position="285"/>
        <end position="310"/>
    </location>
</feature>
<keyword evidence="9" id="KW-1185">Reference proteome</keyword>
<feature type="transmembrane region" description="Helical" evidence="7">
    <location>
        <begin position="404"/>
        <end position="424"/>
    </location>
</feature>
<name>A0ABT5SKZ0_9MICO</name>
<comment type="caution">
    <text evidence="8">The sequence shown here is derived from an EMBL/GenBank/DDBJ whole genome shotgun (WGS) entry which is preliminary data.</text>
</comment>
<feature type="transmembrane region" description="Helical" evidence="7">
    <location>
        <begin position="39"/>
        <end position="63"/>
    </location>
</feature>
<keyword evidence="5 7" id="KW-1133">Transmembrane helix</keyword>
<dbReference type="InterPro" id="IPR050833">
    <property type="entry name" value="Poly_Biosynth_Transport"/>
</dbReference>
<evidence type="ECO:0000256" key="4">
    <source>
        <dbReference type="ARBA" id="ARBA00022692"/>
    </source>
</evidence>
<feature type="transmembrane region" description="Helical" evidence="7">
    <location>
        <begin position="146"/>
        <end position="167"/>
    </location>
</feature>
<evidence type="ECO:0000256" key="1">
    <source>
        <dbReference type="ARBA" id="ARBA00004651"/>
    </source>
</evidence>
<comment type="subcellular location">
    <subcellularLocation>
        <location evidence="1">Cell membrane</location>
        <topology evidence="1">Multi-pass membrane protein</topology>
    </subcellularLocation>
</comment>
<evidence type="ECO:0000256" key="3">
    <source>
        <dbReference type="ARBA" id="ARBA00022475"/>
    </source>
</evidence>
<evidence type="ECO:0000256" key="7">
    <source>
        <dbReference type="SAM" id="Phobius"/>
    </source>
</evidence>
<evidence type="ECO:0000256" key="2">
    <source>
        <dbReference type="ARBA" id="ARBA00007430"/>
    </source>
</evidence>
<feature type="transmembrane region" description="Helical" evidence="7">
    <location>
        <begin position="322"/>
        <end position="339"/>
    </location>
</feature>
<feature type="transmembrane region" description="Helical" evidence="7">
    <location>
        <begin position="12"/>
        <end position="33"/>
    </location>
</feature>
<sequence>MNTRAAIRATLLGQWAKFATQMVGFVLLARILAPADFGIVAMVSPIVAFATLFADLGLSLAGIQARSLAQSQKSLLFYLNLVAGGFCACAVAAAAPILALFYGEPRVTAVAIALGGSLLLVGASVQSRVELTRNGRFKALATQDGVSALVAIVAAVAAAVLGAGYWALVVQSIAQPLVILAMAAIQARWLPGRPAHLRESASFLVFGGHTLLLQLLNLTSRSVDVMAIGRAGGPVELGLYSRSSQLISIIFQQVVSPLTRVTLPRLVRAESGTEFTTLVQQLQRAISYVLVGLLSAVIAVAPAACVVVLGPEWRGAGPIVQVLAIGAVFAALGYVHYWALLAKGKTGLLVLAELPGRVVMIAGSVLLAVYGGTAVATAIVCGQVVTFAMQVFAGRKIGSGWRTLGRTACMPICIFAVATVISIASQSVADSDLIKFSVGTAAWLLVTAAALIIPAVRRDLRRMLSSLRGPKKGND</sequence>
<keyword evidence="3" id="KW-1003">Cell membrane</keyword>
<dbReference type="PANTHER" id="PTHR30250">
    <property type="entry name" value="PST FAMILY PREDICTED COLANIC ACID TRANSPORTER"/>
    <property type="match status" value="1"/>
</dbReference>
<organism evidence="8 9">
    <name type="scientific">Microbacterium thalli</name>
    <dbReference type="NCBI Taxonomy" id="3027921"/>
    <lineage>
        <taxon>Bacteria</taxon>
        <taxon>Bacillati</taxon>
        <taxon>Actinomycetota</taxon>
        <taxon>Actinomycetes</taxon>
        <taxon>Micrococcales</taxon>
        <taxon>Microbacteriaceae</taxon>
        <taxon>Microbacterium</taxon>
    </lineage>
</organism>
<keyword evidence="4 7" id="KW-0812">Transmembrane</keyword>
<dbReference type="Pfam" id="PF13440">
    <property type="entry name" value="Polysacc_synt_3"/>
    <property type="match status" value="1"/>
</dbReference>
<feature type="transmembrane region" description="Helical" evidence="7">
    <location>
        <begin position="75"/>
        <end position="101"/>
    </location>
</feature>
<reference evidence="8 9" key="1">
    <citation type="submission" date="2023-02" db="EMBL/GenBank/DDBJ databases">
        <title>Study of novel species of the Microbacterium genus.</title>
        <authorList>
            <person name="Arroyo-Herrera I."/>
            <person name="Roman-Ponce B."/>
            <person name="Vasquez-Murrieta M.S."/>
        </authorList>
    </citation>
    <scope>NUCLEOTIDE SEQUENCE [LARGE SCALE GENOMIC DNA]</scope>
    <source>
        <strain evidence="8 9">NE1TT3</strain>
    </source>
</reference>
<dbReference type="PANTHER" id="PTHR30250:SF10">
    <property type="entry name" value="LIPOPOLYSACCHARIDE BIOSYNTHESIS PROTEIN WZXC"/>
    <property type="match status" value="1"/>
</dbReference>
<evidence type="ECO:0000313" key="8">
    <source>
        <dbReference type="EMBL" id="MDD7963507.1"/>
    </source>
</evidence>
<comment type="similarity">
    <text evidence="2">Belongs to the polysaccharide synthase family.</text>
</comment>
<feature type="transmembrane region" description="Helical" evidence="7">
    <location>
        <begin position="436"/>
        <end position="456"/>
    </location>
</feature>
<keyword evidence="6 7" id="KW-0472">Membrane</keyword>
<dbReference type="RefSeq" id="WP_274265016.1">
    <property type="nucleotide sequence ID" value="NZ_JAQZCI010000005.1"/>
</dbReference>
<dbReference type="Proteomes" id="UP001218170">
    <property type="component" value="Unassembled WGS sequence"/>
</dbReference>